<dbReference type="Proteomes" id="UP000051012">
    <property type="component" value="Unassembled WGS sequence"/>
</dbReference>
<dbReference type="Gene3D" id="3.90.230.10">
    <property type="entry name" value="Creatinase/methionine aminopeptidase superfamily"/>
    <property type="match status" value="1"/>
</dbReference>
<feature type="binding site" evidence="6">
    <location>
        <position position="106"/>
    </location>
    <ligand>
        <name>a divalent metal cation</name>
        <dbReference type="ChEBI" id="CHEBI:60240"/>
        <label>2</label>
        <note>catalytic</note>
    </ligand>
</feature>
<dbReference type="InterPro" id="IPR001714">
    <property type="entry name" value="Pept_M24_MAP"/>
</dbReference>
<dbReference type="Pfam" id="PF00557">
    <property type="entry name" value="Peptidase_M24"/>
    <property type="match status" value="1"/>
</dbReference>
<dbReference type="GO" id="GO:0006508">
    <property type="term" value="P:proteolysis"/>
    <property type="evidence" value="ECO:0007669"/>
    <property type="project" value="UniProtKB-KW"/>
</dbReference>
<dbReference type="PANTHER" id="PTHR43330:SF27">
    <property type="entry name" value="METHIONINE AMINOPEPTIDASE"/>
    <property type="match status" value="1"/>
</dbReference>
<evidence type="ECO:0000256" key="4">
    <source>
        <dbReference type="ARBA" id="ARBA00022723"/>
    </source>
</evidence>
<comment type="subunit">
    <text evidence="6">Monomer.</text>
</comment>
<comment type="similarity">
    <text evidence="6">Belongs to the peptidase M24A family. Methionine aminopeptidase type 1 subfamily.</text>
</comment>
<feature type="binding site" evidence="6">
    <location>
        <position position="169"/>
    </location>
    <ligand>
        <name>a divalent metal cation</name>
        <dbReference type="ChEBI" id="CHEBI:60240"/>
        <label>2</label>
        <note>catalytic</note>
    </ligand>
</feature>
<feature type="binding site" evidence="6">
    <location>
        <position position="233"/>
    </location>
    <ligand>
        <name>a divalent metal cation</name>
        <dbReference type="ChEBI" id="CHEBI:60240"/>
        <label>2</label>
        <note>catalytic</note>
    </ligand>
</feature>
<dbReference type="InterPro" id="IPR000994">
    <property type="entry name" value="Pept_M24"/>
</dbReference>
<dbReference type="PRINTS" id="PR00599">
    <property type="entry name" value="MAPEPTIDASE"/>
</dbReference>
<evidence type="ECO:0000256" key="2">
    <source>
        <dbReference type="ARBA" id="ARBA00022438"/>
    </source>
</evidence>
<dbReference type="EMBL" id="LJNI01000091">
    <property type="protein sequence ID" value="KPJ72198.1"/>
    <property type="molecule type" value="Genomic_DNA"/>
</dbReference>
<accession>A0A0S7YC26</accession>
<feature type="domain" description="Peptidase M24" evidence="8">
    <location>
        <begin position="13"/>
        <end position="238"/>
    </location>
</feature>
<dbReference type="PATRIC" id="fig|1703772.3.peg.164"/>
<dbReference type="NCBIfam" id="TIGR00500">
    <property type="entry name" value="met_pdase_I"/>
    <property type="match status" value="1"/>
</dbReference>
<feature type="binding site" evidence="6">
    <location>
        <position position="95"/>
    </location>
    <ligand>
        <name>a divalent metal cation</name>
        <dbReference type="ChEBI" id="CHEBI:60240"/>
        <label>1</label>
    </ligand>
</feature>
<dbReference type="CDD" id="cd01086">
    <property type="entry name" value="MetAP1"/>
    <property type="match status" value="1"/>
</dbReference>
<feature type="binding site" evidence="6">
    <location>
        <position position="233"/>
    </location>
    <ligand>
        <name>a divalent metal cation</name>
        <dbReference type="ChEBI" id="CHEBI:60240"/>
        <label>1</label>
    </ligand>
</feature>
<dbReference type="GO" id="GO:0004239">
    <property type="term" value="F:initiator methionyl aminopeptidase activity"/>
    <property type="evidence" value="ECO:0007669"/>
    <property type="project" value="UniProtKB-UniRule"/>
</dbReference>
<evidence type="ECO:0000259" key="8">
    <source>
        <dbReference type="Pfam" id="PF00557"/>
    </source>
</evidence>
<dbReference type="GO" id="GO:0046872">
    <property type="term" value="F:metal ion binding"/>
    <property type="evidence" value="ECO:0007669"/>
    <property type="project" value="UniProtKB-UniRule"/>
</dbReference>
<proteinExistence type="inferred from homology"/>
<dbReference type="GO" id="GO:0070006">
    <property type="term" value="F:metalloaminopeptidase activity"/>
    <property type="evidence" value="ECO:0007669"/>
    <property type="project" value="UniProtKB-UniRule"/>
</dbReference>
<comment type="caution">
    <text evidence="9">The sequence shown here is derived from an EMBL/GenBank/DDBJ whole genome shotgun (WGS) entry which is preliminary data.</text>
</comment>
<feature type="binding site" evidence="6">
    <location>
        <position position="202"/>
    </location>
    <ligand>
        <name>a divalent metal cation</name>
        <dbReference type="ChEBI" id="CHEBI:60240"/>
        <label>2</label>
        <note>catalytic</note>
    </ligand>
</feature>
<keyword evidence="5 6" id="KW-0378">Hydrolase</keyword>
<keyword evidence="4 6" id="KW-0479">Metal-binding</keyword>
<evidence type="ECO:0000256" key="6">
    <source>
        <dbReference type="HAMAP-Rule" id="MF_01974"/>
    </source>
</evidence>
<comment type="catalytic activity">
    <reaction evidence="6 7">
        <text>Release of N-terminal amino acids, preferentially methionine, from peptides and arylamides.</text>
        <dbReference type="EC" id="3.4.11.18"/>
    </reaction>
</comment>
<dbReference type="PANTHER" id="PTHR43330">
    <property type="entry name" value="METHIONINE AMINOPEPTIDASE"/>
    <property type="match status" value="1"/>
</dbReference>
<protein>
    <recommendedName>
        <fullName evidence="6 7">Methionine aminopeptidase</fullName>
        <shortName evidence="6">MAP</shortName>
        <shortName evidence="6">MetAP</shortName>
        <ecNumber evidence="6 7">3.4.11.18</ecNumber>
    </recommendedName>
    <alternativeName>
        <fullName evidence="6">Peptidase M</fullName>
    </alternativeName>
</protein>
<dbReference type="SUPFAM" id="SSF55920">
    <property type="entry name" value="Creatinase/aminopeptidase"/>
    <property type="match status" value="1"/>
</dbReference>
<dbReference type="InterPro" id="IPR036005">
    <property type="entry name" value="Creatinase/aminopeptidase-like"/>
</dbReference>
<dbReference type="GO" id="GO:0005829">
    <property type="term" value="C:cytosol"/>
    <property type="evidence" value="ECO:0007669"/>
    <property type="project" value="TreeGrafter"/>
</dbReference>
<feature type="binding site" evidence="6">
    <location>
        <position position="106"/>
    </location>
    <ligand>
        <name>a divalent metal cation</name>
        <dbReference type="ChEBI" id="CHEBI:60240"/>
        <label>1</label>
    </ligand>
</feature>
<evidence type="ECO:0000256" key="3">
    <source>
        <dbReference type="ARBA" id="ARBA00022670"/>
    </source>
</evidence>
<dbReference type="AlphaFoldDB" id="A0A0S7YC26"/>
<dbReference type="HAMAP" id="MF_01974">
    <property type="entry name" value="MetAP_1"/>
    <property type="match status" value="1"/>
</dbReference>
<evidence type="ECO:0000256" key="1">
    <source>
        <dbReference type="ARBA" id="ARBA00002521"/>
    </source>
</evidence>
<feature type="binding site" evidence="6">
    <location>
        <position position="176"/>
    </location>
    <ligand>
        <name>substrate</name>
    </ligand>
</feature>
<comment type="function">
    <text evidence="1 6">Removes the N-terminal methionine from nascent proteins. The N-terminal methionine is often cleaved when the second residue in the primary sequence is small and uncharged (Met-Ala-, Cys, Gly, Pro, Ser, Thr, or Val). Requires deformylation of the N(alpha)-formylated initiator methionine before it can be hydrolyzed.</text>
</comment>
<name>A0A0S7YC26_UNCT6</name>
<keyword evidence="2 6" id="KW-0031">Aminopeptidase</keyword>
<keyword evidence="3 6" id="KW-0645">Protease</keyword>
<evidence type="ECO:0000256" key="5">
    <source>
        <dbReference type="ARBA" id="ARBA00022801"/>
    </source>
</evidence>
<evidence type="ECO:0000256" key="7">
    <source>
        <dbReference type="RuleBase" id="RU003653"/>
    </source>
</evidence>
<reference evidence="9 10" key="1">
    <citation type="journal article" date="2015" name="Microbiome">
        <title>Genomic resolution of linkages in carbon, nitrogen, and sulfur cycling among widespread estuary sediment bacteria.</title>
        <authorList>
            <person name="Baker B.J."/>
            <person name="Lazar C.S."/>
            <person name="Teske A.P."/>
            <person name="Dick G.J."/>
        </authorList>
    </citation>
    <scope>NUCLEOTIDE SEQUENCE [LARGE SCALE GENOMIC DNA]</scope>
    <source>
        <strain evidence="9">DG_78</strain>
    </source>
</reference>
<evidence type="ECO:0000313" key="10">
    <source>
        <dbReference type="Proteomes" id="UP000051012"/>
    </source>
</evidence>
<dbReference type="InterPro" id="IPR002467">
    <property type="entry name" value="Pept_M24A_MAP1"/>
</dbReference>
<feature type="binding site" evidence="6">
    <location>
        <position position="78"/>
    </location>
    <ligand>
        <name>substrate</name>
    </ligand>
</feature>
<sequence>MSILIKNDDAIKKIAIAGNIIYEVFTEIEMMDLQGIKTIELNNKVDSLIRKHNATPTFLNYRGFPKSCCISLNNEVVHGIPDDRRIKGGDLVKIDVGVTYQGYVADAAKTFAVDDIDEGTKKLLAVTKDALRRGIRMAKTGNKISDVSRAIQKIIEENGYGVVRELTGHGVGHDLHEEPMIPNFVTSGPSPAIQRGMVLAIEPMVTMGDYHVVTDKNGWTVSTRDGSLSCHFEDTIAVLEKGNLNLTRVAGS</sequence>
<gene>
    <name evidence="6" type="primary">map</name>
    <name evidence="9" type="ORF">AMJ52_07095</name>
</gene>
<organism evidence="9 10">
    <name type="scientific">candidate division TA06 bacterium DG_78</name>
    <dbReference type="NCBI Taxonomy" id="1703772"/>
    <lineage>
        <taxon>Bacteria</taxon>
        <taxon>Bacteria division TA06</taxon>
    </lineage>
</organism>
<evidence type="ECO:0000313" key="9">
    <source>
        <dbReference type="EMBL" id="KPJ72198.1"/>
    </source>
</evidence>
<comment type="cofactor">
    <cofactor evidence="6">
        <name>Co(2+)</name>
        <dbReference type="ChEBI" id="CHEBI:48828"/>
    </cofactor>
    <cofactor evidence="6">
        <name>Zn(2+)</name>
        <dbReference type="ChEBI" id="CHEBI:29105"/>
    </cofactor>
    <cofactor evidence="6">
        <name>Mn(2+)</name>
        <dbReference type="ChEBI" id="CHEBI:29035"/>
    </cofactor>
    <cofactor evidence="6">
        <name>Fe(2+)</name>
        <dbReference type="ChEBI" id="CHEBI:29033"/>
    </cofactor>
    <text evidence="6">Binds 2 divalent metal cations per subunit. Has a high-affinity and a low affinity metal-binding site. The true nature of the physiological cofactor is under debate. The enzyme is active with cobalt, zinc, manganese or divalent iron ions. Most likely, methionine aminopeptidases function as mononuclear Fe(2+)-metalloproteases under physiological conditions, and the catalytically relevant metal-binding site has been assigned to the histidine-containing high-affinity site.</text>
</comment>
<dbReference type="EC" id="3.4.11.18" evidence="6 7"/>